<comment type="caution">
    <text evidence="1">The sequence shown here is derived from an EMBL/GenBank/DDBJ whole genome shotgun (WGS) entry which is preliminary data.</text>
</comment>
<sequence length="546" mass="61212">ITYPMLEAEFQGAAAIISANVGGYAQIADDALNNQDICAPISIPSVSIGVADAKEIQEKILQGKTMATLIVDNIVEEGGVTYNIIGKIPGKSDEHQIVVGAHYDMYFNGFQDDSAAVGLSLAMAKAMIDSGYTPENDIIFSMHGAEEWGSIGTQYDWTVGAWEMVNTLNPEWTDKTLAFINFELPAYAFGTSTKTASAPEMFSMISHFTNEYELTPDPTKVFPDGIDTEGSPTYTYSDDFSYYIAGIPSTVNGTVSADSVKDGSDFMVNMYHSNYDTYETYNEDVMEFNLQYYGALAMYIDAHPALYLDFTAQYDRILESISEETMQLSDVDMNLYMQALDNLKQSAELMTQKVEQINNDYNAAKINNDDEAMKQLWAQGKELTKQNLAAFKFAQDTLLSLMYERPIVPHEAPQENIELMSEIVKLLENGEGDVAVDEYVWQVNNIFEWYAMYFSPEVIDIQNEMIWGESNADNLYWGTNKGFIKADVEDATRSLMLKYGTDEIDFTNEIQIYKEAIESQKDILKDLATKEISDINELATKLKLNP</sequence>
<proteinExistence type="predicted"/>
<feature type="non-terminal residue" evidence="1">
    <location>
        <position position="1"/>
    </location>
</feature>
<keyword evidence="2" id="KW-1185">Reference proteome</keyword>
<accession>A0ACC8XCS0</accession>
<dbReference type="Proteomes" id="UP000188637">
    <property type="component" value="Unassembled WGS sequence"/>
</dbReference>
<evidence type="ECO:0000313" key="1">
    <source>
        <dbReference type="EMBL" id="ONI40449.1"/>
    </source>
</evidence>
<dbReference type="EMBL" id="LJHD01000238">
    <property type="protein sequence ID" value="ONI40449.1"/>
    <property type="molecule type" value="Genomic_DNA"/>
</dbReference>
<organism evidence="1 2">
    <name type="scientific">Candidatus Epulonipiscium fishelsonii</name>
    <dbReference type="NCBI Taxonomy" id="77094"/>
    <lineage>
        <taxon>Bacteria</taxon>
        <taxon>Bacillati</taxon>
        <taxon>Bacillota</taxon>
        <taxon>Clostridia</taxon>
        <taxon>Lachnospirales</taxon>
        <taxon>Lachnospiraceae</taxon>
        <taxon>Candidatus Epulonipiscium</taxon>
    </lineage>
</organism>
<protein>
    <submittedName>
        <fullName evidence="1">Uncharacterized protein</fullName>
    </submittedName>
</protein>
<reference evidence="1" key="1">
    <citation type="submission" date="2016-08" db="EMBL/GenBank/DDBJ databases">
        <authorList>
            <person name="Ngugi D.K."/>
            <person name="Miyake S."/>
            <person name="Stingl U."/>
        </authorList>
    </citation>
    <scope>NUCLEOTIDE SEQUENCE</scope>
    <source>
        <strain evidence="1">SCG-D08WGA-EpuloA1</strain>
    </source>
</reference>
<name>A0ACC8XCS0_9FIRM</name>
<gene>
    <name evidence="1" type="ORF">AN640_08755</name>
</gene>
<evidence type="ECO:0000313" key="2">
    <source>
        <dbReference type="Proteomes" id="UP000188637"/>
    </source>
</evidence>